<dbReference type="PROSITE" id="PS00659">
    <property type="entry name" value="GLYCOSYL_HYDROL_F5"/>
    <property type="match status" value="1"/>
</dbReference>
<dbReference type="RefSeq" id="WP_004579085.1">
    <property type="nucleotide sequence ID" value="NZ_AP028878.1"/>
</dbReference>
<dbReference type="InterPro" id="IPR017853">
    <property type="entry name" value="GH"/>
</dbReference>
<proteinExistence type="inferred from homology"/>
<evidence type="ECO:0000313" key="6">
    <source>
        <dbReference type="EMBL" id="ENO14788.1"/>
    </source>
</evidence>
<comment type="caution">
    <text evidence="6">The sequence shown here is derived from an EMBL/GenBank/DDBJ whole genome shotgun (WGS) entry which is preliminary data.</text>
</comment>
<feature type="domain" description="Glycoside hydrolase family 5" evidence="5">
    <location>
        <begin position="46"/>
        <end position="317"/>
    </location>
</feature>
<dbReference type="InterPro" id="IPR001547">
    <property type="entry name" value="Glyco_hydro_5"/>
</dbReference>
<evidence type="ECO:0000256" key="2">
    <source>
        <dbReference type="ARBA" id="ARBA00023295"/>
    </source>
</evidence>
<dbReference type="EMBL" id="APLQ01000011">
    <property type="protein sequence ID" value="ENO14788.1"/>
    <property type="molecule type" value="Genomic_DNA"/>
</dbReference>
<comment type="similarity">
    <text evidence="3">Belongs to the glycosyl hydrolase 5 (cellulase A) family.</text>
</comment>
<dbReference type="eggNOG" id="COG2730">
    <property type="taxonomic scope" value="Bacteria"/>
</dbReference>
<evidence type="ECO:0000259" key="5">
    <source>
        <dbReference type="Pfam" id="PF00150"/>
    </source>
</evidence>
<evidence type="ECO:0000313" key="7">
    <source>
        <dbReference type="Proteomes" id="UP000013165"/>
    </source>
</evidence>
<dbReference type="HOGENOM" id="CLU_029718_0_0_6"/>
<feature type="chain" id="PRO_5004127415" evidence="4">
    <location>
        <begin position="35"/>
        <end position="372"/>
    </location>
</feature>
<dbReference type="Gene3D" id="3.20.20.80">
    <property type="entry name" value="Glycosidases"/>
    <property type="match status" value="1"/>
</dbReference>
<dbReference type="GO" id="GO:0009251">
    <property type="term" value="P:glucan catabolic process"/>
    <property type="evidence" value="ECO:0007669"/>
    <property type="project" value="TreeGrafter"/>
</dbReference>
<evidence type="ECO:0000256" key="1">
    <source>
        <dbReference type="ARBA" id="ARBA00022801"/>
    </source>
</evidence>
<keyword evidence="2 3" id="KW-0326">Glycosidase</keyword>
<dbReference type="GO" id="GO:0004553">
    <property type="term" value="F:hydrolase activity, hydrolyzing O-glycosyl compounds"/>
    <property type="evidence" value="ECO:0007669"/>
    <property type="project" value="InterPro"/>
</dbReference>
<keyword evidence="7" id="KW-1185">Reference proteome</keyword>
<evidence type="ECO:0000256" key="4">
    <source>
        <dbReference type="SAM" id="SignalP"/>
    </source>
</evidence>
<gene>
    <name evidence="6" type="ORF">J057_05536</name>
</gene>
<protein>
    <submittedName>
        <fullName evidence="6">Glycoside hydrolase family 5 protein</fullName>
    </submittedName>
</protein>
<dbReference type="STRING" id="626887.J057_05536"/>
<dbReference type="SUPFAM" id="SSF51445">
    <property type="entry name" value="(Trans)glycosidases"/>
    <property type="match status" value="1"/>
</dbReference>
<feature type="signal peptide" evidence="4">
    <location>
        <begin position="1"/>
        <end position="34"/>
    </location>
</feature>
<keyword evidence="1 3" id="KW-0378">Hydrolase</keyword>
<sequence>MDGQARKTQTNRRRGALALLAGLTLLASVGQAAAACLDAGNLRGVNLAGAEFNSKKRPGVMYQDYTYPSASEIDYYAKKGVNAIRLPVRWERVQRELYAELNDQEMNAISKTLGLARDRGICLILDIHNYGLYNGNPIGSSDVPVDAFHDLWLKIADELGDPEYLALDLMNEPFKLEIATWSDIAQSTVTALRDAQAKQLIFVAGGRWSGVHEWNKTFSGTSNAQAFADLRDPLDRTVLEVHQYADEYYSGTKEVCHPPDHFNPMFESIEQWAQTNGQQLFLGEFGVPASEQCLASLERMLSLMGNTNVWRGWTYWAGGAWWGDYFLSIAPQDGQDSAQMDVVEPFLEANRCPEGGRTDCPMPPQDLEVDGN</sequence>
<dbReference type="InterPro" id="IPR018087">
    <property type="entry name" value="Glyco_hydro_5_CS"/>
</dbReference>
<accession>N6X142</accession>
<dbReference type="SMR" id="N6X142"/>
<reference evidence="6 7" key="1">
    <citation type="journal article" date="2013" name="Genome Announc.">
        <title>Genome Sequence of the Polycyclic Aromatic Hydrocarbon-Degrading Bacterium Strain Marinobacter nanhaiticus D15-8WT.</title>
        <authorList>
            <person name="Cui Z."/>
            <person name="Gao W."/>
            <person name="Li Q."/>
            <person name="Xu G."/>
            <person name="Zheng L."/>
        </authorList>
    </citation>
    <scope>NUCLEOTIDE SEQUENCE [LARGE SCALE GENOMIC DNA]</scope>
    <source>
        <strain evidence="6 7">D15-8W</strain>
    </source>
</reference>
<evidence type="ECO:0000256" key="3">
    <source>
        <dbReference type="RuleBase" id="RU361153"/>
    </source>
</evidence>
<dbReference type="PANTHER" id="PTHR34142">
    <property type="entry name" value="ENDO-BETA-1,4-GLUCANASE A"/>
    <property type="match status" value="1"/>
</dbReference>
<name>N6X142_9GAMM</name>
<dbReference type="PATRIC" id="fig|626887.3.peg.1097"/>
<dbReference type="AlphaFoldDB" id="N6X142"/>
<dbReference type="OrthoDB" id="6769681at2"/>
<dbReference type="Pfam" id="PF00150">
    <property type="entry name" value="Cellulase"/>
    <property type="match status" value="1"/>
</dbReference>
<organism evidence="6 7">
    <name type="scientific">Marinobacter nanhaiticus D15-8W</name>
    <dbReference type="NCBI Taxonomy" id="626887"/>
    <lineage>
        <taxon>Bacteria</taxon>
        <taxon>Pseudomonadati</taxon>
        <taxon>Pseudomonadota</taxon>
        <taxon>Gammaproteobacteria</taxon>
        <taxon>Pseudomonadales</taxon>
        <taxon>Marinobacteraceae</taxon>
        <taxon>Marinobacter</taxon>
    </lineage>
</organism>
<keyword evidence="4" id="KW-0732">Signal</keyword>
<dbReference type="PANTHER" id="PTHR34142:SF1">
    <property type="entry name" value="GLYCOSIDE HYDROLASE FAMILY 5 DOMAIN-CONTAINING PROTEIN"/>
    <property type="match status" value="1"/>
</dbReference>
<dbReference type="Proteomes" id="UP000013165">
    <property type="component" value="Unassembled WGS sequence"/>
</dbReference>